<reference evidence="1 2" key="1">
    <citation type="submission" date="2012-11" db="EMBL/GenBank/DDBJ databases">
        <title>Genome assembly of Thiorhodococcus sp. AK35.</title>
        <authorList>
            <person name="Nupur N."/>
            <person name="Khatri I."/>
            <person name="Subramanian S."/>
            <person name="Pinnaka A."/>
        </authorList>
    </citation>
    <scope>NUCLEOTIDE SEQUENCE [LARGE SCALE GENOMIC DNA]</scope>
    <source>
        <strain evidence="1 2">AK35</strain>
    </source>
</reference>
<sequence length="127" mass="14905">MAPERIIELFVWRWSLEVTFEETRRHLGVETQRQWSDLAIARTTPGLLALFSLVCLMVYQWRERWDTLARSTAWYLKPQATFSDCLALVRRTLWAEDNYSDSTSEPDRVLISAKRLDRLLDQLAATA</sequence>
<dbReference type="EMBL" id="AONC01000122">
    <property type="protein sequence ID" value="EXJ10666.1"/>
    <property type="molecule type" value="Genomic_DNA"/>
</dbReference>
<dbReference type="Proteomes" id="UP000019460">
    <property type="component" value="Unassembled WGS sequence"/>
</dbReference>
<dbReference type="AlphaFoldDB" id="W9V128"/>
<name>W9V128_9GAMM</name>
<comment type="caution">
    <text evidence="1">The sequence shown here is derived from an EMBL/GenBank/DDBJ whole genome shotgun (WGS) entry which is preliminary data.</text>
</comment>
<dbReference type="PATRIC" id="fig|1249627.3.peg.4228"/>
<keyword evidence="2" id="KW-1185">Reference proteome</keyword>
<protein>
    <recommendedName>
        <fullName evidence="3">Transposase IS4-like domain-containing protein</fullName>
    </recommendedName>
</protein>
<evidence type="ECO:0000313" key="2">
    <source>
        <dbReference type="Proteomes" id="UP000019460"/>
    </source>
</evidence>
<evidence type="ECO:0000313" key="1">
    <source>
        <dbReference type="EMBL" id="EXJ10666.1"/>
    </source>
</evidence>
<evidence type="ECO:0008006" key="3">
    <source>
        <dbReference type="Google" id="ProtNLM"/>
    </source>
</evidence>
<dbReference type="eggNOG" id="COG3385">
    <property type="taxonomic scope" value="Bacteria"/>
</dbReference>
<proteinExistence type="predicted"/>
<gene>
    <name evidence="1" type="ORF">D779_0364</name>
</gene>
<organism evidence="1 2">
    <name type="scientific">Imhoffiella purpurea</name>
    <dbReference type="NCBI Taxonomy" id="1249627"/>
    <lineage>
        <taxon>Bacteria</taxon>
        <taxon>Pseudomonadati</taxon>
        <taxon>Pseudomonadota</taxon>
        <taxon>Gammaproteobacteria</taxon>
        <taxon>Chromatiales</taxon>
        <taxon>Chromatiaceae</taxon>
        <taxon>Imhoffiella</taxon>
    </lineage>
</organism>
<accession>W9V128</accession>